<feature type="transmembrane region" description="Helical" evidence="6">
    <location>
        <begin position="208"/>
        <end position="230"/>
    </location>
</feature>
<feature type="transmembrane region" description="Helical" evidence="6">
    <location>
        <begin position="109"/>
        <end position="128"/>
    </location>
</feature>
<dbReference type="InterPro" id="IPR020846">
    <property type="entry name" value="MFS_dom"/>
</dbReference>
<comment type="caution">
    <text evidence="8">The sequence shown here is derived from an EMBL/GenBank/DDBJ whole genome shotgun (WGS) entry which is preliminary data.</text>
</comment>
<dbReference type="CDD" id="cd17324">
    <property type="entry name" value="MFS_NepI_like"/>
    <property type="match status" value="1"/>
</dbReference>
<reference evidence="8 9" key="1">
    <citation type="submission" date="2017-04" db="EMBL/GenBank/DDBJ databases">
        <title>Kefir bacterial isolates.</title>
        <authorList>
            <person name="Kim Y."/>
            <person name="Blasche S."/>
            <person name="Patil K.R."/>
        </authorList>
    </citation>
    <scope>NUCLEOTIDE SEQUENCE [LARGE SCALE GENOMIC DNA]</scope>
    <source>
        <strain evidence="8 9">KR</strain>
    </source>
</reference>
<dbReference type="InterPro" id="IPR011701">
    <property type="entry name" value="MFS"/>
</dbReference>
<feature type="domain" description="Major facilitator superfamily (MFS) profile" evidence="7">
    <location>
        <begin position="12"/>
        <end position="387"/>
    </location>
</feature>
<evidence type="ECO:0000256" key="1">
    <source>
        <dbReference type="ARBA" id="ARBA00004651"/>
    </source>
</evidence>
<evidence type="ECO:0000259" key="7">
    <source>
        <dbReference type="PROSITE" id="PS50850"/>
    </source>
</evidence>
<dbReference type="SUPFAM" id="SSF103473">
    <property type="entry name" value="MFS general substrate transporter"/>
    <property type="match status" value="1"/>
</dbReference>
<keyword evidence="5 6" id="KW-0472">Membrane</keyword>
<feature type="transmembrane region" description="Helical" evidence="6">
    <location>
        <begin position="50"/>
        <end position="69"/>
    </location>
</feature>
<dbReference type="PROSITE" id="PS51257">
    <property type="entry name" value="PROKAR_LIPOPROTEIN"/>
    <property type="match status" value="1"/>
</dbReference>
<comment type="subcellular location">
    <subcellularLocation>
        <location evidence="1">Cell membrane</location>
        <topology evidence="1">Multi-pass membrane protein</topology>
    </subcellularLocation>
</comment>
<evidence type="ECO:0000313" key="8">
    <source>
        <dbReference type="EMBL" id="PAK77963.1"/>
    </source>
</evidence>
<dbReference type="AlphaFoldDB" id="A0A269XXD3"/>
<sequence length="398" mass="40884">MLFKNLPPGASIGLWALFACTFTALTSEVAPVGILIEMAGTFHIQEGQAGLAVSAFALMVALGAVPLTIMTAHIDRKRLMLVSLSGYVVSNLVVAMAPTFVVLCAGRCIGGLAHALLMSIVSAYAARLVPAGMTGRAISFVYGGTSLGAILGVPGTAAVGHLASWRVAMYIMTGIAVVLTLCIAFFLPPVSSAVHVKESLPSIVSRKVMRTFLVVVLVDAVFFFAHNLLYTYVTPLLLEHGLSSGVLSIALLLTGGLSILGLWGAGQIVDRRPAAGMLASGMAMLVGMGLLYGHILSGWMSVAAVGLWCIGYSAIIPFVMSGAIRARATRADVAGAAINAASNAGILLGSAAGGVVLTQAGFAVLTPLALAVALCGILIAFFSTSAFPHVLHPAEHEE</sequence>
<dbReference type="InterPro" id="IPR036259">
    <property type="entry name" value="MFS_trans_sf"/>
</dbReference>
<gene>
    <name evidence="8" type="ORF">B8X00_08215</name>
</gene>
<organism evidence="8 9">
    <name type="scientific">Acetobacter fabarum</name>
    <dbReference type="NCBI Taxonomy" id="483199"/>
    <lineage>
        <taxon>Bacteria</taxon>
        <taxon>Pseudomonadati</taxon>
        <taxon>Pseudomonadota</taxon>
        <taxon>Alphaproteobacteria</taxon>
        <taxon>Acetobacterales</taxon>
        <taxon>Acetobacteraceae</taxon>
        <taxon>Acetobacter</taxon>
    </lineage>
</organism>
<dbReference type="Pfam" id="PF07690">
    <property type="entry name" value="MFS_1"/>
    <property type="match status" value="1"/>
</dbReference>
<dbReference type="PANTHER" id="PTHR43124:SF3">
    <property type="entry name" value="CHLORAMPHENICOL EFFLUX PUMP RV0191"/>
    <property type="match status" value="1"/>
</dbReference>
<protein>
    <submittedName>
        <fullName evidence="8">MFS transporter</fullName>
    </submittedName>
</protein>
<feature type="transmembrane region" description="Helical" evidence="6">
    <location>
        <begin position="362"/>
        <end position="382"/>
    </location>
</feature>
<dbReference type="GO" id="GO:0005886">
    <property type="term" value="C:plasma membrane"/>
    <property type="evidence" value="ECO:0007669"/>
    <property type="project" value="UniProtKB-SubCell"/>
</dbReference>
<feature type="transmembrane region" description="Helical" evidence="6">
    <location>
        <begin position="301"/>
        <end position="324"/>
    </location>
</feature>
<feature type="transmembrane region" description="Helical" evidence="6">
    <location>
        <begin position="81"/>
        <end position="103"/>
    </location>
</feature>
<evidence type="ECO:0000256" key="4">
    <source>
        <dbReference type="ARBA" id="ARBA00022989"/>
    </source>
</evidence>
<feature type="transmembrane region" description="Helical" evidence="6">
    <location>
        <begin position="167"/>
        <end position="187"/>
    </location>
</feature>
<feature type="transmembrane region" description="Helical" evidence="6">
    <location>
        <begin position="275"/>
        <end position="295"/>
    </location>
</feature>
<evidence type="ECO:0000256" key="2">
    <source>
        <dbReference type="ARBA" id="ARBA00022475"/>
    </source>
</evidence>
<dbReference type="PROSITE" id="PS50850">
    <property type="entry name" value="MFS"/>
    <property type="match status" value="1"/>
</dbReference>
<dbReference type="OrthoDB" id="9810111at2"/>
<evidence type="ECO:0000256" key="3">
    <source>
        <dbReference type="ARBA" id="ARBA00022692"/>
    </source>
</evidence>
<keyword evidence="9" id="KW-1185">Reference proteome</keyword>
<name>A0A269XXD3_9PROT</name>
<keyword evidence="4 6" id="KW-1133">Transmembrane helix</keyword>
<dbReference type="RefSeq" id="WP_095349789.1">
    <property type="nucleotide sequence ID" value="NZ_JAMYZV010000009.1"/>
</dbReference>
<evidence type="ECO:0000313" key="9">
    <source>
        <dbReference type="Proteomes" id="UP000216151"/>
    </source>
</evidence>
<dbReference type="PANTHER" id="PTHR43124">
    <property type="entry name" value="PURINE EFFLUX PUMP PBUE"/>
    <property type="match status" value="1"/>
</dbReference>
<feature type="transmembrane region" description="Helical" evidence="6">
    <location>
        <begin position="140"/>
        <end position="161"/>
    </location>
</feature>
<dbReference type="EMBL" id="NCXK01000009">
    <property type="protein sequence ID" value="PAK77963.1"/>
    <property type="molecule type" value="Genomic_DNA"/>
</dbReference>
<evidence type="ECO:0000256" key="6">
    <source>
        <dbReference type="SAM" id="Phobius"/>
    </source>
</evidence>
<evidence type="ECO:0000256" key="5">
    <source>
        <dbReference type="ARBA" id="ARBA00023136"/>
    </source>
</evidence>
<dbReference type="Gene3D" id="1.20.1250.20">
    <property type="entry name" value="MFS general substrate transporter like domains"/>
    <property type="match status" value="1"/>
</dbReference>
<dbReference type="InterPro" id="IPR050189">
    <property type="entry name" value="MFS_Efflux_Transporters"/>
</dbReference>
<feature type="transmembrane region" description="Helical" evidence="6">
    <location>
        <begin position="336"/>
        <end position="356"/>
    </location>
</feature>
<proteinExistence type="predicted"/>
<dbReference type="GO" id="GO:0022857">
    <property type="term" value="F:transmembrane transporter activity"/>
    <property type="evidence" value="ECO:0007669"/>
    <property type="project" value="InterPro"/>
</dbReference>
<feature type="transmembrane region" description="Helical" evidence="6">
    <location>
        <begin position="242"/>
        <end position="263"/>
    </location>
</feature>
<keyword evidence="2" id="KW-1003">Cell membrane</keyword>
<keyword evidence="3 6" id="KW-0812">Transmembrane</keyword>
<dbReference type="Proteomes" id="UP000216151">
    <property type="component" value="Unassembled WGS sequence"/>
</dbReference>
<accession>A0A269XXD3</accession>